<organism evidence="7 8">
    <name type="scientific">Pelagicoccus mobilis</name>
    <dbReference type="NCBI Taxonomy" id="415221"/>
    <lineage>
        <taxon>Bacteria</taxon>
        <taxon>Pseudomonadati</taxon>
        <taxon>Verrucomicrobiota</taxon>
        <taxon>Opitutia</taxon>
        <taxon>Puniceicoccales</taxon>
        <taxon>Pelagicoccaceae</taxon>
        <taxon>Pelagicoccus</taxon>
    </lineage>
</organism>
<feature type="signal peptide" evidence="5">
    <location>
        <begin position="1"/>
        <end position="28"/>
    </location>
</feature>
<feature type="region of interest" description="Disordered" evidence="4">
    <location>
        <begin position="112"/>
        <end position="136"/>
    </location>
</feature>
<evidence type="ECO:0000256" key="2">
    <source>
        <dbReference type="ARBA" id="ARBA00023136"/>
    </source>
</evidence>
<dbReference type="InterPro" id="IPR011662">
    <property type="entry name" value="Secretin/TonB_short_N"/>
</dbReference>
<feature type="compositionally biased region" description="Basic residues" evidence="4">
    <location>
        <begin position="117"/>
        <end position="136"/>
    </location>
</feature>
<keyword evidence="1" id="KW-0813">Transport</keyword>
<keyword evidence="8" id="KW-1185">Reference proteome</keyword>
<keyword evidence="3" id="KW-0998">Cell outer membrane</keyword>
<dbReference type="RefSeq" id="WP_200353845.1">
    <property type="nucleotide sequence ID" value="NZ_JAENIL010000003.1"/>
</dbReference>
<evidence type="ECO:0000259" key="6">
    <source>
        <dbReference type="SMART" id="SM00965"/>
    </source>
</evidence>
<comment type="caution">
    <text evidence="7">The sequence shown here is derived from an EMBL/GenBank/DDBJ whole genome shotgun (WGS) entry which is preliminary data.</text>
</comment>
<dbReference type="EMBL" id="JAENIL010000003">
    <property type="protein sequence ID" value="MBK1875626.1"/>
    <property type="molecule type" value="Genomic_DNA"/>
</dbReference>
<dbReference type="Gene3D" id="3.55.50.30">
    <property type="match status" value="1"/>
</dbReference>
<gene>
    <name evidence="7" type="ORF">JIN87_02040</name>
</gene>
<dbReference type="SMART" id="SM00965">
    <property type="entry name" value="STN"/>
    <property type="match status" value="1"/>
</dbReference>
<dbReference type="Proteomes" id="UP000617628">
    <property type="component" value="Unassembled WGS sequence"/>
</dbReference>
<dbReference type="AlphaFoldDB" id="A0A934RVL4"/>
<sequence length="136" mass="14880">MLLATRRLLIQSLSLIALAVASVPFAWADASIDFDIQPGKASKTLKEFARQAELSIVFDSRSVREVETNSVSGALSAKQALALLLEGTTLVFEQDEETNAFAVLRNQVAIDEPKAPAPRKQKPPPKKLPLKIRRNS</sequence>
<evidence type="ECO:0000256" key="4">
    <source>
        <dbReference type="SAM" id="MobiDB-lite"/>
    </source>
</evidence>
<feature type="domain" description="Secretin/TonB short N-terminal" evidence="6">
    <location>
        <begin position="54"/>
        <end position="106"/>
    </location>
</feature>
<dbReference type="GO" id="GO:0019867">
    <property type="term" value="C:outer membrane"/>
    <property type="evidence" value="ECO:0007669"/>
    <property type="project" value="InterPro"/>
</dbReference>
<evidence type="ECO:0000313" key="7">
    <source>
        <dbReference type="EMBL" id="MBK1875626.1"/>
    </source>
</evidence>
<feature type="chain" id="PRO_5037529301" evidence="5">
    <location>
        <begin position="29"/>
        <end position="136"/>
    </location>
</feature>
<evidence type="ECO:0000256" key="1">
    <source>
        <dbReference type="ARBA" id="ARBA00022448"/>
    </source>
</evidence>
<evidence type="ECO:0000256" key="5">
    <source>
        <dbReference type="SAM" id="SignalP"/>
    </source>
</evidence>
<keyword evidence="5" id="KW-0732">Signal</keyword>
<evidence type="ECO:0000313" key="8">
    <source>
        <dbReference type="Proteomes" id="UP000617628"/>
    </source>
</evidence>
<reference evidence="7" key="1">
    <citation type="submission" date="2021-01" db="EMBL/GenBank/DDBJ databases">
        <title>Modified the classification status of verrucomicrobia.</title>
        <authorList>
            <person name="Feng X."/>
        </authorList>
    </citation>
    <scope>NUCLEOTIDE SEQUENCE</scope>
    <source>
        <strain evidence="7">KCTC 13126</strain>
    </source>
</reference>
<proteinExistence type="predicted"/>
<evidence type="ECO:0000256" key="3">
    <source>
        <dbReference type="ARBA" id="ARBA00023237"/>
    </source>
</evidence>
<protein>
    <submittedName>
        <fullName evidence="7">STN domain-containing protein</fullName>
    </submittedName>
</protein>
<name>A0A934RVL4_9BACT</name>
<keyword evidence="2" id="KW-0472">Membrane</keyword>
<accession>A0A934RVL4</accession>